<name>A0A5C5TRS7_9CORY</name>
<dbReference type="OrthoDB" id="9781996at2"/>
<feature type="transmembrane region" description="Helical" evidence="1">
    <location>
        <begin position="12"/>
        <end position="31"/>
    </location>
</feature>
<evidence type="ECO:0000313" key="2">
    <source>
        <dbReference type="EMBL" id="TWT17011.1"/>
    </source>
</evidence>
<evidence type="ECO:0000313" key="3">
    <source>
        <dbReference type="Proteomes" id="UP000320791"/>
    </source>
</evidence>
<feature type="transmembrane region" description="Helical" evidence="1">
    <location>
        <begin position="51"/>
        <end position="72"/>
    </location>
</feature>
<dbReference type="Proteomes" id="UP000320791">
    <property type="component" value="Unassembled WGS sequence"/>
</dbReference>
<keyword evidence="1" id="KW-0812">Transmembrane</keyword>
<keyword evidence="1" id="KW-0472">Membrane</keyword>
<dbReference type="CDD" id="cd21809">
    <property type="entry name" value="ABC-2_lan_permease-like"/>
    <property type="match status" value="1"/>
</dbReference>
<proteinExistence type="predicted"/>
<dbReference type="Pfam" id="PF12730">
    <property type="entry name" value="ABC2_membrane_4"/>
    <property type="match status" value="1"/>
</dbReference>
<sequence>MFRAEMLKLKRAQLWVVIVVLPVLAAITGTVNTTANPGVISQNWDGLMSQITLFYGLFYCAIGVAIIVAAGWRMEHSGNNWTQVHTTTSNYFKFMLAKIAALLIPVLGMNLLLLACVTIGGKFAMSLPGLPSANTFTVIGMTVAMAAPVVALQSVFSIWMKSFAAPIGVGVLGSIVGVGFAFKLPTLALLFPYSLLTNGILLGSLAVGESIADAATVTRMLASAACITLTLAAFGAYSLRRRKGAAL</sequence>
<feature type="transmembrane region" description="Helical" evidence="1">
    <location>
        <begin position="136"/>
        <end position="156"/>
    </location>
</feature>
<reference evidence="2 3" key="1">
    <citation type="submission" date="2019-08" db="EMBL/GenBank/DDBJ databases">
        <authorList>
            <person name="Lei W."/>
        </authorList>
    </citation>
    <scope>NUCLEOTIDE SEQUENCE [LARGE SCALE GENOMIC DNA]</scope>
    <source>
        <strain evidence="2 3">CCUG 58627</strain>
    </source>
</reference>
<feature type="transmembrane region" description="Helical" evidence="1">
    <location>
        <begin position="220"/>
        <end position="239"/>
    </location>
</feature>
<keyword evidence="3" id="KW-1185">Reference proteome</keyword>
<evidence type="ECO:0008006" key="4">
    <source>
        <dbReference type="Google" id="ProtNLM"/>
    </source>
</evidence>
<feature type="transmembrane region" description="Helical" evidence="1">
    <location>
        <begin position="163"/>
        <end position="182"/>
    </location>
</feature>
<keyword evidence="1" id="KW-1133">Transmembrane helix</keyword>
<dbReference type="RefSeq" id="WP_146325740.1">
    <property type="nucleotide sequence ID" value="NZ_BAABLR010000051.1"/>
</dbReference>
<protein>
    <recommendedName>
        <fullName evidence="4">Lantibiotic ABC transporter permease</fullName>
    </recommendedName>
</protein>
<feature type="transmembrane region" description="Helical" evidence="1">
    <location>
        <begin position="99"/>
        <end position="124"/>
    </location>
</feature>
<comment type="caution">
    <text evidence="2">The sequence shown here is derived from an EMBL/GenBank/DDBJ whole genome shotgun (WGS) entry which is preliminary data.</text>
</comment>
<dbReference type="AlphaFoldDB" id="A0A5C5TRS7"/>
<gene>
    <name evidence="2" type="ORF">FRX94_12855</name>
</gene>
<dbReference type="EMBL" id="VOHM01000049">
    <property type="protein sequence ID" value="TWT17011.1"/>
    <property type="molecule type" value="Genomic_DNA"/>
</dbReference>
<organism evidence="2 3">
    <name type="scientific">Corynebacterium canis</name>
    <dbReference type="NCBI Taxonomy" id="679663"/>
    <lineage>
        <taxon>Bacteria</taxon>
        <taxon>Bacillati</taxon>
        <taxon>Actinomycetota</taxon>
        <taxon>Actinomycetes</taxon>
        <taxon>Mycobacteriales</taxon>
        <taxon>Corynebacteriaceae</taxon>
        <taxon>Corynebacterium</taxon>
    </lineage>
</organism>
<evidence type="ECO:0000256" key="1">
    <source>
        <dbReference type="SAM" id="Phobius"/>
    </source>
</evidence>
<accession>A0A5C5TRS7</accession>
<feature type="transmembrane region" description="Helical" evidence="1">
    <location>
        <begin position="188"/>
        <end position="208"/>
    </location>
</feature>